<dbReference type="GO" id="GO:0004077">
    <property type="term" value="F:biotin--[biotin carboxyl-carrier protein] ligase activity"/>
    <property type="evidence" value="ECO:0007669"/>
    <property type="project" value="UniProtKB-EC"/>
</dbReference>
<proteinExistence type="predicted"/>
<dbReference type="Proteomes" id="UP000320146">
    <property type="component" value="Unassembled WGS sequence"/>
</dbReference>
<sequence>MPENYNHLHFKSVGSTNDLCRDECKKQLKPILITADKQTAGRGRNQKRWESPSGNISFSYGFFCKKPHNALSLLAGLKTTIAVDKIFSKGVGLKWPNDLIYKSKKVGGI</sequence>
<dbReference type="Gene3D" id="3.30.930.10">
    <property type="entry name" value="Bira Bifunctional Protein, Domain 2"/>
    <property type="match status" value="1"/>
</dbReference>
<dbReference type="AlphaFoldDB" id="A0A520MRA4"/>
<dbReference type="Pfam" id="PF03099">
    <property type="entry name" value="BPL_LplA_LipB"/>
    <property type="match status" value="1"/>
</dbReference>
<organism evidence="3 4">
    <name type="scientific">SAR86 cluster bacterium</name>
    <dbReference type="NCBI Taxonomy" id="2030880"/>
    <lineage>
        <taxon>Bacteria</taxon>
        <taxon>Pseudomonadati</taxon>
        <taxon>Pseudomonadota</taxon>
        <taxon>Gammaproteobacteria</taxon>
        <taxon>SAR86 cluster</taxon>
    </lineage>
</organism>
<dbReference type="NCBIfam" id="TIGR00121">
    <property type="entry name" value="birA_ligase"/>
    <property type="match status" value="1"/>
</dbReference>
<comment type="caution">
    <text evidence="3">The sequence shown here is derived from an EMBL/GenBank/DDBJ whole genome shotgun (WGS) entry which is preliminary data.</text>
</comment>
<dbReference type="EMBL" id="SHBL01000028">
    <property type="protein sequence ID" value="RZO23730.1"/>
    <property type="molecule type" value="Genomic_DNA"/>
</dbReference>
<evidence type="ECO:0000313" key="4">
    <source>
        <dbReference type="Proteomes" id="UP000320146"/>
    </source>
</evidence>
<dbReference type="GO" id="GO:0005737">
    <property type="term" value="C:cytoplasm"/>
    <property type="evidence" value="ECO:0007669"/>
    <property type="project" value="TreeGrafter"/>
</dbReference>
<gene>
    <name evidence="3" type="ORF">EVA99_03350</name>
</gene>
<protein>
    <submittedName>
        <fullName evidence="3">Biotin--[acetyl-CoA-carboxylase] ligase</fullName>
        <ecNumber evidence="3">6.3.4.15</ecNumber>
    </submittedName>
</protein>
<evidence type="ECO:0000259" key="2">
    <source>
        <dbReference type="Pfam" id="PF03099"/>
    </source>
</evidence>
<dbReference type="PANTHER" id="PTHR12835:SF5">
    <property type="entry name" value="BIOTIN--PROTEIN LIGASE"/>
    <property type="match status" value="1"/>
</dbReference>
<keyword evidence="1 3" id="KW-0436">Ligase</keyword>
<dbReference type="SUPFAM" id="SSF55681">
    <property type="entry name" value="Class II aaRS and biotin synthetases"/>
    <property type="match status" value="1"/>
</dbReference>
<dbReference type="EC" id="6.3.4.15" evidence="3"/>
<reference evidence="3 4" key="1">
    <citation type="submission" date="2019-02" db="EMBL/GenBank/DDBJ databases">
        <title>Prokaryotic population dynamics and viral predation in marine succession experiment using metagenomics: the confinement effect.</title>
        <authorList>
            <person name="Haro-Moreno J.M."/>
            <person name="Rodriguez-Valera F."/>
            <person name="Lopez-Perez M."/>
        </authorList>
    </citation>
    <scope>NUCLEOTIDE SEQUENCE [LARGE SCALE GENOMIC DNA]</scope>
    <source>
        <strain evidence="3">MED-G166</strain>
    </source>
</reference>
<accession>A0A520MRA4</accession>
<dbReference type="InterPro" id="IPR045864">
    <property type="entry name" value="aa-tRNA-synth_II/BPL/LPL"/>
</dbReference>
<feature type="non-terminal residue" evidence="3">
    <location>
        <position position="109"/>
    </location>
</feature>
<name>A0A520MRA4_9GAMM</name>
<evidence type="ECO:0000256" key="1">
    <source>
        <dbReference type="ARBA" id="ARBA00022598"/>
    </source>
</evidence>
<evidence type="ECO:0000313" key="3">
    <source>
        <dbReference type="EMBL" id="RZO23730.1"/>
    </source>
</evidence>
<dbReference type="InterPro" id="IPR004408">
    <property type="entry name" value="Biotin_CoA_COase_ligase"/>
</dbReference>
<dbReference type="PANTHER" id="PTHR12835">
    <property type="entry name" value="BIOTIN PROTEIN LIGASE"/>
    <property type="match status" value="1"/>
</dbReference>
<feature type="domain" description="BPL/LPL catalytic" evidence="2">
    <location>
        <begin position="12"/>
        <end position="109"/>
    </location>
</feature>
<dbReference type="InterPro" id="IPR004143">
    <property type="entry name" value="BPL_LPL_catalytic"/>
</dbReference>